<dbReference type="PANTHER" id="PTHR12526">
    <property type="entry name" value="GLYCOSYLTRANSFERASE"/>
    <property type="match status" value="1"/>
</dbReference>
<evidence type="ECO:0000259" key="1">
    <source>
        <dbReference type="Pfam" id="PF00534"/>
    </source>
</evidence>
<reference evidence="3 4" key="1">
    <citation type="journal article" date="2016" name="Nat. Commun.">
        <title>Thousands of microbial genomes shed light on interconnected biogeochemical processes in an aquifer system.</title>
        <authorList>
            <person name="Anantharaman K."/>
            <person name="Brown C.T."/>
            <person name="Hug L.A."/>
            <person name="Sharon I."/>
            <person name="Castelle C.J."/>
            <person name="Probst A.J."/>
            <person name="Thomas B.C."/>
            <person name="Singh A."/>
            <person name="Wilkins M.J."/>
            <person name="Karaoz U."/>
            <person name="Brodie E.L."/>
            <person name="Williams K.H."/>
            <person name="Hubbard S.S."/>
            <person name="Banfield J.F."/>
        </authorList>
    </citation>
    <scope>NUCLEOTIDE SEQUENCE [LARGE SCALE GENOMIC DNA]</scope>
</reference>
<evidence type="ECO:0000313" key="3">
    <source>
        <dbReference type="EMBL" id="OGG96052.1"/>
    </source>
</evidence>
<dbReference type="Proteomes" id="UP000178449">
    <property type="component" value="Unassembled WGS sequence"/>
</dbReference>
<protein>
    <recommendedName>
        <fullName evidence="5">Glycosyltransferase WbuB</fullName>
    </recommendedName>
</protein>
<name>A0A1F6GD98_9PROT</name>
<evidence type="ECO:0008006" key="5">
    <source>
        <dbReference type="Google" id="ProtNLM"/>
    </source>
</evidence>
<dbReference type="STRING" id="1817772.A2527_12070"/>
<organism evidence="3 4">
    <name type="scientific">Candidatus Lambdaproteobacteria bacterium RIFOXYD2_FULL_50_16</name>
    <dbReference type="NCBI Taxonomy" id="1817772"/>
    <lineage>
        <taxon>Bacteria</taxon>
        <taxon>Pseudomonadati</taxon>
        <taxon>Pseudomonadota</taxon>
        <taxon>Candidatus Lambdaproteobacteria</taxon>
    </lineage>
</organism>
<proteinExistence type="predicted"/>
<dbReference type="EMBL" id="MFNE01000019">
    <property type="protein sequence ID" value="OGG96052.1"/>
    <property type="molecule type" value="Genomic_DNA"/>
</dbReference>
<sequence>MKILIVTQYFWPENFRINDLALGLVERGHEVEVLTGKPNYGKEGTYYQGYSFLGRGQEVWRGIPILRAPLVARGTGSKTLALNYLSFAFFGSLWGLYGCKKRYDAIFVYEISPVTVGLVSAMVRWLTQAPVYFWVQDLWPESLSAAGGIKNPLILGAVDRLVRFIYNRCDQILISSEAFRPRIKAQGQPPEKIHYFPQWAEEDFKDSSIQLTEEDQAALPQGFKILYAGNIGEAQGFTTLLDAAERLKEHLEINWVIVGDGRLSEWVQKEVNKRGLESCFHLLGRKPLAQMPAYFKEAGALLVSLKKEEIFALTLPAKLQSYMAFGAPILAALDGAGADCVRASGAGLVAPAGDAETLAKRALELSKLTPEARQAMAQAGRQYAAQHFDRDQLLSQLEALLAKGMGA</sequence>
<evidence type="ECO:0000259" key="2">
    <source>
        <dbReference type="Pfam" id="PF13579"/>
    </source>
</evidence>
<gene>
    <name evidence="3" type="ORF">A2527_12070</name>
</gene>
<dbReference type="Gene3D" id="3.40.50.2000">
    <property type="entry name" value="Glycogen Phosphorylase B"/>
    <property type="match status" value="2"/>
</dbReference>
<comment type="caution">
    <text evidence="3">The sequence shown here is derived from an EMBL/GenBank/DDBJ whole genome shotgun (WGS) entry which is preliminary data.</text>
</comment>
<dbReference type="GO" id="GO:0016757">
    <property type="term" value="F:glycosyltransferase activity"/>
    <property type="evidence" value="ECO:0007669"/>
    <property type="project" value="InterPro"/>
</dbReference>
<dbReference type="Pfam" id="PF00534">
    <property type="entry name" value="Glycos_transf_1"/>
    <property type="match status" value="1"/>
</dbReference>
<dbReference type="AlphaFoldDB" id="A0A1F6GD98"/>
<feature type="domain" description="Glycosyltransferase subfamily 4-like N-terminal" evidence="2">
    <location>
        <begin position="16"/>
        <end position="198"/>
    </location>
</feature>
<evidence type="ECO:0000313" key="4">
    <source>
        <dbReference type="Proteomes" id="UP000178449"/>
    </source>
</evidence>
<dbReference type="InterPro" id="IPR001296">
    <property type="entry name" value="Glyco_trans_1"/>
</dbReference>
<dbReference type="SUPFAM" id="SSF53756">
    <property type="entry name" value="UDP-Glycosyltransferase/glycogen phosphorylase"/>
    <property type="match status" value="1"/>
</dbReference>
<dbReference type="InterPro" id="IPR028098">
    <property type="entry name" value="Glyco_trans_4-like_N"/>
</dbReference>
<accession>A0A1F6GD98</accession>
<dbReference type="Pfam" id="PF13579">
    <property type="entry name" value="Glyco_trans_4_4"/>
    <property type="match status" value="1"/>
</dbReference>
<dbReference type="CDD" id="cd03794">
    <property type="entry name" value="GT4_WbuB-like"/>
    <property type="match status" value="1"/>
</dbReference>
<feature type="domain" description="Glycosyl transferase family 1" evidence="1">
    <location>
        <begin position="221"/>
        <end position="382"/>
    </location>
</feature>